<sequence length="44" mass="4637">MPGSSPLYSPLCLGASMISLPIDEVLPALREALATRHEAVLVCD</sequence>
<dbReference type="Proteomes" id="UP000326018">
    <property type="component" value="Unassembled WGS sequence"/>
</dbReference>
<evidence type="ECO:0000313" key="1">
    <source>
        <dbReference type="EMBL" id="VVN84108.1"/>
    </source>
</evidence>
<proteinExistence type="predicted"/>
<organism evidence="1 2">
    <name type="scientific">Pseudomonas fluorescens</name>
    <dbReference type="NCBI Taxonomy" id="294"/>
    <lineage>
        <taxon>Bacteria</taxon>
        <taxon>Pseudomonadati</taxon>
        <taxon>Pseudomonadota</taxon>
        <taxon>Gammaproteobacteria</taxon>
        <taxon>Pseudomonadales</taxon>
        <taxon>Pseudomonadaceae</taxon>
        <taxon>Pseudomonas</taxon>
    </lineage>
</organism>
<evidence type="ECO:0000313" key="2">
    <source>
        <dbReference type="Proteomes" id="UP000326018"/>
    </source>
</evidence>
<dbReference type="EMBL" id="CABVIB010000005">
    <property type="protein sequence ID" value="VVN84108.1"/>
    <property type="molecule type" value="Genomic_DNA"/>
</dbReference>
<gene>
    <name evidence="1" type="ORF">PS712_01348</name>
</gene>
<protein>
    <submittedName>
        <fullName evidence="1">Uncharacterized protein</fullName>
    </submittedName>
</protein>
<dbReference type="AlphaFoldDB" id="A0A5E7AXD0"/>
<name>A0A5E7AXD0_PSEFL</name>
<reference evidence="1 2" key="1">
    <citation type="submission" date="2019-09" db="EMBL/GenBank/DDBJ databases">
        <authorList>
            <person name="Chandra G."/>
            <person name="Truman W A."/>
        </authorList>
    </citation>
    <scope>NUCLEOTIDE SEQUENCE [LARGE SCALE GENOMIC DNA]</scope>
    <source>
        <strain evidence="1">PS712</strain>
    </source>
</reference>
<accession>A0A5E7AXD0</accession>